<accession>A0AAT9GMF7</accession>
<dbReference type="GO" id="GO:0046983">
    <property type="term" value="F:protein dimerization activity"/>
    <property type="evidence" value="ECO:0007669"/>
    <property type="project" value="InterPro"/>
</dbReference>
<evidence type="ECO:0000256" key="5">
    <source>
        <dbReference type="ARBA" id="ARBA00017322"/>
    </source>
</evidence>
<dbReference type="Gene3D" id="1.20.5.1930">
    <property type="match status" value="1"/>
</dbReference>
<evidence type="ECO:0000256" key="6">
    <source>
        <dbReference type="ARBA" id="ARBA00022485"/>
    </source>
</evidence>
<evidence type="ECO:0000256" key="18">
    <source>
        <dbReference type="ARBA" id="ARBA00030800"/>
    </source>
</evidence>
<dbReference type="Pfam" id="PF07730">
    <property type="entry name" value="HisKA_3"/>
    <property type="match status" value="1"/>
</dbReference>
<evidence type="ECO:0000256" key="16">
    <source>
        <dbReference type="ARBA" id="ARBA00023014"/>
    </source>
</evidence>
<proteinExistence type="predicted"/>
<keyword evidence="14" id="KW-0408">Iron</keyword>
<protein>
    <recommendedName>
        <fullName evidence="5">Oxygen sensor histidine kinase NreB</fullName>
        <ecNumber evidence="4">2.7.13.3</ecNumber>
    </recommendedName>
    <alternativeName>
        <fullName evidence="18">Nitrogen regulation protein B</fullName>
    </alternativeName>
</protein>
<dbReference type="EMBL" id="AP029612">
    <property type="protein sequence ID" value="BFG71787.1"/>
    <property type="molecule type" value="Genomic_DNA"/>
</dbReference>
<evidence type="ECO:0000256" key="10">
    <source>
        <dbReference type="ARBA" id="ARBA00022723"/>
    </source>
</evidence>
<evidence type="ECO:0000256" key="13">
    <source>
        <dbReference type="ARBA" id="ARBA00022840"/>
    </source>
</evidence>
<evidence type="ECO:0000256" key="4">
    <source>
        <dbReference type="ARBA" id="ARBA00012438"/>
    </source>
</evidence>
<evidence type="ECO:0000256" key="1">
    <source>
        <dbReference type="ARBA" id="ARBA00000085"/>
    </source>
</evidence>
<dbReference type="EC" id="2.7.13.3" evidence="4"/>
<dbReference type="GO" id="GO:0046872">
    <property type="term" value="F:metal ion binding"/>
    <property type="evidence" value="ECO:0007669"/>
    <property type="project" value="UniProtKB-KW"/>
</dbReference>
<comment type="subcellular location">
    <subcellularLocation>
        <location evidence="3">Cytoplasm</location>
    </subcellularLocation>
</comment>
<dbReference type="Pfam" id="PF02518">
    <property type="entry name" value="HATPase_c"/>
    <property type="match status" value="1"/>
</dbReference>
<evidence type="ECO:0000313" key="20">
    <source>
        <dbReference type="EMBL" id="BFG71787.1"/>
    </source>
</evidence>
<dbReference type="InterPro" id="IPR036890">
    <property type="entry name" value="HATPase_C_sf"/>
</dbReference>
<evidence type="ECO:0000259" key="19">
    <source>
        <dbReference type="PROSITE" id="PS50109"/>
    </source>
</evidence>
<keyword evidence="11" id="KW-0547">Nucleotide-binding</keyword>
<dbReference type="PANTHER" id="PTHR24421:SF10">
    <property type="entry name" value="NITRATE_NITRITE SENSOR PROTEIN NARQ"/>
    <property type="match status" value="1"/>
</dbReference>
<evidence type="ECO:0000256" key="2">
    <source>
        <dbReference type="ARBA" id="ARBA00001966"/>
    </source>
</evidence>
<evidence type="ECO:0000256" key="7">
    <source>
        <dbReference type="ARBA" id="ARBA00022490"/>
    </source>
</evidence>
<dbReference type="InterPro" id="IPR005467">
    <property type="entry name" value="His_kinase_dom"/>
</dbReference>
<evidence type="ECO:0000256" key="14">
    <source>
        <dbReference type="ARBA" id="ARBA00023004"/>
    </source>
</evidence>
<keyword evidence="10" id="KW-0479">Metal-binding</keyword>
<keyword evidence="15" id="KW-0902">Two-component regulatory system</keyword>
<dbReference type="SMART" id="SM00387">
    <property type="entry name" value="HATPase_c"/>
    <property type="match status" value="1"/>
</dbReference>
<keyword evidence="7" id="KW-0963">Cytoplasm</keyword>
<dbReference type="PRINTS" id="PR00344">
    <property type="entry name" value="BCTRLSENSOR"/>
</dbReference>
<reference evidence="20" key="1">
    <citation type="submission" date="2024-02" db="EMBL/GenBank/DDBJ databases">
        <title>Sediminibacterium planktonica sp. nov. and Sediminibacterium longus sp. nov., isolated from surface lake and river water.</title>
        <authorList>
            <person name="Watanabe K."/>
            <person name="Takemine S."/>
            <person name="Ishii Y."/>
            <person name="Ogata Y."/>
            <person name="Shindo C."/>
            <person name="Suda W."/>
        </authorList>
    </citation>
    <scope>NUCLEOTIDE SEQUENCE</scope>
    <source>
        <strain evidence="20">KACHI17</strain>
    </source>
</reference>
<comment type="catalytic activity">
    <reaction evidence="1">
        <text>ATP + protein L-histidine = ADP + protein N-phospho-L-histidine.</text>
        <dbReference type="EC" id="2.7.13.3"/>
    </reaction>
</comment>
<organism evidence="20">
    <name type="scientific">Sediminibacterium sp. KACHI17</name>
    <dbReference type="NCBI Taxonomy" id="1751071"/>
    <lineage>
        <taxon>Bacteria</taxon>
        <taxon>Pseudomonadati</taxon>
        <taxon>Bacteroidota</taxon>
        <taxon>Chitinophagia</taxon>
        <taxon>Chitinophagales</taxon>
        <taxon>Chitinophagaceae</taxon>
        <taxon>Sediminibacterium</taxon>
    </lineage>
</organism>
<evidence type="ECO:0000256" key="8">
    <source>
        <dbReference type="ARBA" id="ARBA00022553"/>
    </source>
</evidence>
<keyword evidence="12" id="KW-0418">Kinase</keyword>
<dbReference type="GO" id="GO:0000155">
    <property type="term" value="F:phosphorelay sensor kinase activity"/>
    <property type="evidence" value="ECO:0007669"/>
    <property type="project" value="InterPro"/>
</dbReference>
<dbReference type="Gene3D" id="3.30.565.10">
    <property type="entry name" value="Histidine kinase-like ATPase, C-terminal domain"/>
    <property type="match status" value="1"/>
</dbReference>
<dbReference type="AlphaFoldDB" id="A0AAT9GMF7"/>
<dbReference type="GO" id="GO:0005524">
    <property type="term" value="F:ATP binding"/>
    <property type="evidence" value="ECO:0007669"/>
    <property type="project" value="UniProtKB-KW"/>
</dbReference>
<evidence type="ECO:0000256" key="9">
    <source>
        <dbReference type="ARBA" id="ARBA00022679"/>
    </source>
</evidence>
<keyword evidence="6" id="KW-0004">4Fe-4S</keyword>
<dbReference type="CDD" id="cd16917">
    <property type="entry name" value="HATPase_UhpB-NarQ-NarX-like"/>
    <property type="match status" value="1"/>
</dbReference>
<dbReference type="GO" id="GO:0051539">
    <property type="term" value="F:4 iron, 4 sulfur cluster binding"/>
    <property type="evidence" value="ECO:0007669"/>
    <property type="project" value="UniProtKB-KW"/>
</dbReference>
<evidence type="ECO:0000256" key="3">
    <source>
        <dbReference type="ARBA" id="ARBA00004496"/>
    </source>
</evidence>
<dbReference type="InterPro" id="IPR003594">
    <property type="entry name" value="HATPase_dom"/>
</dbReference>
<keyword evidence="8" id="KW-0597">Phosphoprotein</keyword>
<dbReference type="InterPro" id="IPR011712">
    <property type="entry name" value="Sig_transdc_His_kin_sub3_dim/P"/>
</dbReference>
<dbReference type="InterPro" id="IPR050482">
    <property type="entry name" value="Sensor_HK_TwoCompSys"/>
</dbReference>
<evidence type="ECO:0000256" key="17">
    <source>
        <dbReference type="ARBA" id="ARBA00024827"/>
    </source>
</evidence>
<feature type="domain" description="Histidine kinase" evidence="19">
    <location>
        <begin position="16"/>
        <end position="203"/>
    </location>
</feature>
<dbReference type="SUPFAM" id="SSF55874">
    <property type="entry name" value="ATPase domain of HSP90 chaperone/DNA topoisomerase II/histidine kinase"/>
    <property type="match status" value="1"/>
</dbReference>
<evidence type="ECO:0000256" key="12">
    <source>
        <dbReference type="ARBA" id="ARBA00022777"/>
    </source>
</evidence>
<dbReference type="PROSITE" id="PS50109">
    <property type="entry name" value="HIS_KIN"/>
    <property type="match status" value="1"/>
</dbReference>
<evidence type="ECO:0000256" key="15">
    <source>
        <dbReference type="ARBA" id="ARBA00023012"/>
    </source>
</evidence>
<evidence type="ECO:0000256" key="11">
    <source>
        <dbReference type="ARBA" id="ARBA00022741"/>
    </source>
</evidence>
<sequence length="203" mass="23037">MEVELLETERGRIASDLHDDLGPLLSVIKMNIHLLDTKDKNDLIILGKTTSHIDHTAKRLREISNNIMPYTLQRKGLLTAMAEMTELLVEGNKLSIEFNNSIKDLAITKEKEIHIFRLFQEVLNNSIKHANASEINIHFYQEKKEICLLIKDNGCGFDKEKVMSQGKGLGLQNILRRAGILKGKVYLETAPGNGTEYLFRIPL</sequence>
<keyword evidence="9" id="KW-0808">Transferase</keyword>
<dbReference type="InterPro" id="IPR004358">
    <property type="entry name" value="Sig_transdc_His_kin-like_C"/>
</dbReference>
<keyword evidence="13" id="KW-0067">ATP-binding</keyword>
<dbReference type="GO" id="GO:0005737">
    <property type="term" value="C:cytoplasm"/>
    <property type="evidence" value="ECO:0007669"/>
    <property type="project" value="UniProtKB-SubCell"/>
</dbReference>
<comment type="function">
    <text evidence="17">Member of the two-component regulatory system NreB/NreC involved in the control of dissimilatory nitrate/nitrite reduction in response to oxygen. NreB functions as a direct oxygen sensor histidine kinase which is autophosphorylated, in the absence of oxygen, probably at the conserved histidine residue, and transfers its phosphate group probably to a conserved aspartate residue of NreC. NreB/NreC activates the expression of the nitrate (narGHJI) and nitrite (nir) reductase operons, as well as the putative nitrate transporter gene narT.</text>
</comment>
<gene>
    <name evidence="20" type="ORF">KACHI17_26680</name>
</gene>
<dbReference type="PANTHER" id="PTHR24421">
    <property type="entry name" value="NITRATE/NITRITE SENSOR PROTEIN NARX-RELATED"/>
    <property type="match status" value="1"/>
</dbReference>
<comment type="cofactor">
    <cofactor evidence="2">
        <name>[4Fe-4S] cluster</name>
        <dbReference type="ChEBI" id="CHEBI:49883"/>
    </cofactor>
</comment>
<dbReference type="GO" id="GO:0016020">
    <property type="term" value="C:membrane"/>
    <property type="evidence" value="ECO:0007669"/>
    <property type="project" value="InterPro"/>
</dbReference>
<keyword evidence="16" id="KW-0411">Iron-sulfur</keyword>
<name>A0AAT9GMF7_9BACT</name>